<evidence type="ECO:0000256" key="5">
    <source>
        <dbReference type="ARBA" id="ARBA00023136"/>
    </source>
</evidence>
<dbReference type="HOGENOM" id="CLU_321303_0_0_1"/>
<comment type="subcellular location">
    <subcellularLocation>
        <location evidence="1">Membrane</location>
        <topology evidence="1">Multi-pass membrane protein</topology>
    </subcellularLocation>
</comment>
<dbReference type="PANTHER" id="PTHR17920:SF3">
    <property type="entry name" value="TRANSMEMBRANE AND COILED-COIL DOMAIN-CONTAINING PROTEIN 4"/>
    <property type="match status" value="1"/>
</dbReference>
<proteinExistence type="inferred from homology"/>
<dbReference type="PANTHER" id="PTHR17920">
    <property type="entry name" value="TRANSMEMBRANE AND COILED-COIL DOMAIN-CONTAINING PROTEIN 4 TMCO4"/>
    <property type="match status" value="1"/>
</dbReference>
<dbReference type="SUPFAM" id="SSF53474">
    <property type="entry name" value="alpha/beta-Hydrolases"/>
    <property type="match status" value="1"/>
</dbReference>
<keyword evidence="4" id="KW-1133">Transmembrane helix</keyword>
<evidence type="ECO:0000256" key="1">
    <source>
        <dbReference type="ARBA" id="ARBA00004141"/>
    </source>
</evidence>
<evidence type="ECO:0000313" key="7">
    <source>
        <dbReference type="EMBL" id="EGF84267.1"/>
    </source>
</evidence>
<evidence type="ECO:0000256" key="2">
    <source>
        <dbReference type="ARBA" id="ARBA00009824"/>
    </source>
</evidence>
<dbReference type="InterPro" id="IPR007941">
    <property type="entry name" value="DUF726"/>
</dbReference>
<keyword evidence="8" id="KW-1185">Reference proteome</keyword>
<dbReference type="Proteomes" id="UP000007241">
    <property type="component" value="Unassembled WGS sequence"/>
</dbReference>
<dbReference type="EMBL" id="GL882879">
    <property type="protein sequence ID" value="EGF84267.1"/>
    <property type="molecule type" value="Genomic_DNA"/>
</dbReference>
<evidence type="ECO:0000256" key="3">
    <source>
        <dbReference type="ARBA" id="ARBA00022692"/>
    </source>
</evidence>
<dbReference type="InterPro" id="IPR029058">
    <property type="entry name" value="AB_hydrolase_fold"/>
</dbReference>
<dbReference type="InParanoid" id="F4NSQ2"/>
<evidence type="ECO:0008006" key="9">
    <source>
        <dbReference type="Google" id="ProtNLM"/>
    </source>
</evidence>
<accession>F4NSQ2</accession>
<dbReference type="AlphaFoldDB" id="F4NSQ2"/>
<comment type="similarity">
    <text evidence="2">Belongs to the TMCO4 family.</text>
</comment>
<dbReference type="RefSeq" id="XP_006675483.1">
    <property type="nucleotide sequence ID" value="XM_006675420.1"/>
</dbReference>
<feature type="region of interest" description="Disordered" evidence="6">
    <location>
        <begin position="874"/>
        <end position="902"/>
    </location>
</feature>
<dbReference type="GeneID" id="18237854"/>
<dbReference type="OrthoDB" id="277931at2759"/>
<evidence type="ECO:0000256" key="4">
    <source>
        <dbReference type="ARBA" id="ARBA00022989"/>
    </source>
</evidence>
<reference evidence="7 8" key="1">
    <citation type="submission" date="2009-12" db="EMBL/GenBank/DDBJ databases">
        <title>The draft genome of Batrachochytrium dendrobatidis.</title>
        <authorList>
            <consortium name="US DOE Joint Genome Institute (JGI-PGF)"/>
            <person name="Kuo A."/>
            <person name="Salamov A."/>
            <person name="Schmutz J."/>
            <person name="Lucas S."/>
            <person name="Pitluck S."/>
            <person name="Rosenblum E."/>
            <person name="Stajich J."/>
            <person name="Eisen M."/>
            <person name="Grigoriev I.V."/>
        </authorList>
    </citation>
    <scope>NUCLEOTIDE SEQUENCE [LARGE SCALE GENOMIC DNA]</scope>
    <source>
        <strain evidence="8">JAM81 / FGSC 10211</strain>
    </source>
</reference>
<organism evidence="7 8">
    <name type="scientific">Batrachochytrium dendrobatidis (strain JAM81 / FGSC 10211)</name>
    <name type="common">Frog chytrid fungus</name>
    <dbReference type="NCBI Taxonomy" id="684364"/>
    <lineage>
        <taxon>Eukaryota</taxon>
        <taxon>Fungi</taxon>
        <taxon>Fungi incertae sedis</taxon>
        <taxon>Chytridiomycota</taxon>
        <taxon>Chytridiomycota incertae sedis</taxon>
        <taxon>Chytridiomycetes</taxon>
        <taxon>Rhizophydiales</taxon>
        <taxon>Rhizophydiales incertae sedis</taxon>
        <taxon>Batrachochytrium</taxon>
    </lineage>
</organism>
<gene>
    <name evidence="7" type="ORF">BATDEDRAFT_22159</name>
</gene>
<protein>
    <recommendedName>
        <fullName evidence="9">DUF726 domain-containing protein</fullName>
    </recommendedName>
</protein>
<name>F4NSQ2_BATDJ</name>
<keyword evidence="3" id="KW-0812">Transmembrane</keyword>
<dbReference type="Pfam" id="PF05277">
    <property type="entry name" value="DUF726"/>
    <property type="match status" value="1"/>
</dbReference>
<evidence type="ECO:0000256" key="6">
    <source>
        <dbReference type="SAM" id="MobiDB-lite"/>
    </source>
</evidence>
<sequence length="902" mass="99419">MEAMDPSKTSPADRDAILSRPLSADILYAYIGLVWLVLQEQERLLEETFCDWEQSRVGQSSKASKVSNGVQHEKIASASSYWYDPLGLKALINMEENKRHPAVRSFVSWKTKLMDGLLTFNKLSLQVRVKGHEAGLSDSLAHWSILILHTERAAIAEMSEYGVSVEALSESLRSTIESAEITSKQSNTQNDQYSSQLIRISHVILYNLIFTALKNVAVKTKELRYDARLRVLFRRLSDIIFDTTVSGEYRSQNERDQIKCLVQQDIEHGAAVQIWSEILGTSRTEEKDPSQIKSKHPLMSWQRLFIGLTGGMAAPFLSAGLGSLFGYAGMTGAIATGIVEGLGTASGAMAMSTLFGITGGSTTAYSFSRRLKDIQDVDLKLVFDSHPSLNIMICVSGFLLEQHDVEEPWLSLPSKMPFTHIEALQFELDCLQEVGNALHNFWSVHNAMGTLGSRMASGIGVDLPVVSSNDEENSKMDTANQSVATDSVQPITTEALCLTEKKVSNLTLQSEVVPRASLTTPIPQQGVMTSIVSALAWPISLLQSGYLVDSPWELGLLRAESAGHVLAKEILLARLRGHRPVSLIGFSLGAVAILHALQDLAKAGEAGNADAYAIIDSVYLFGIPISGTPSMWFEISSVINGRWVNGYAPNDWMLQFLRRKVLPEAGELDTAGLTPILNIQQMRKAFVHSRHESHNPQHNLHHIRSLGETPTMLPPQHALSADVDLHADPKLKLNEIDRKAKWVENIDVSSIIRHHLDYLECMQKIINLVGFEHIPKPVVPTFDHASPQDTTPIQPLFDADLKLPGGGTETLEKVTLEKKASLNQVLFENPYAEENILVRGIHASNIFSSEADDDADDPSHSTAAWTKRGAGFGRKYDVENMQTTPKSDSATTSDGNEKDLNF</sequence>
<feature type="compositionally biased region" description="Polar residues" evidence="6">
    <location>
        <begin position="880"/>
        <end position="894"/>
    </location>
</feature>
<evidence type="ECO:0000313" key="8">
    <source>
        <dbReference type="Proteomes" id="UP000007241"/>
    </source>
</evidence>
<keyword evidence="5" id="KW-0472">Membrane</keyword>
<dbReference type="GO" id="GO:0016020">
    <property type="term" value="C:membrane"/>
    <property type="evidence" value="ECO:0007669"/>
    <property type="project" value="UniProtKB-SubCell"/>
</dbReference>